<dbReference type="InterPro" id="IPR052038">
    <property type="entry name" value="Type-VII_TA_antitoxin"/>
</dbReference>
<dbReference type="CDD" id="cd05403">
    <property type="entry name" value="NT_KNTase_like"/>
    <property type="match status" value="1"/>
</dbReference>
<dbReference type="AlphaFoldDB" id="A0A366MSH8"/>
<accession>A0A366MSH8</accession>
<dbReference type="OrthoDB" id="5334523at2"/>
<dbReference type="PANTHER" id="PTHR33571:SF14">
    <property type="entry name" value="PROTEIN ADENYLYLTRANSFERASE MJ0435-RELATED"/>
    <property type="match status" value="1"/>
</dbReference>
<organism evidence="11 12">
    <name type="scientific">Aliarcobacter vitoriensis</name>
    <dbReference type="NCBI Taxonomy" id="2011099"/>
    <lineage>
        <taxon>Bacteria</taxon>
        <taxon>Pseudomonadati</taxon>
        <taxon>Campylobacterota</taxon>
        <taxon>Epsilonproteobacteria</taxon>
        <taxon>Campylobacterales</taxon>
        <taxon>Arcobacteraceae</taxon>
        <taxon>Aliarcobacter</taxon>
    </lineage>
</organism>
<keyword evidence="12" id="KW-1185">Reference proteome</keyword>
<dbReference type="GO" id="GO:0046872">
    <property type="term" value="F:metal ion binding"/>
    <property type="evidence" value="ECO:0007669"/>
    <property type="project" value="UniProtKB-KW"/>
</dbReference>
<evidence type="ECO:0000256" key="6">
    <source>
        <dbReference type="ARBA" id="ARBA00022741"/>
    </source>
</evidence>
<dbReference type="GO" id="GO:0016779">
    <property type="term" value="F:nucleotidyltransferase activity"/>
    <property type="evidence" value="ECO:0007669"/>
    <property type="project" value="UniProtKB-KW"/>
</dbReference>
<keyword evidence="7" id="KW-0067">ATP-binding</keyword>
<keyword evidence="3" id="KW-0808">Transferase</keyword>
<dbReference type="PANTHER" id="PTHR33571">
    <property type="entry name" value="SSL8005 PROTEIN"/>
    <property type="match status" value="1"/>
</dbReference>
<comment type="caution">
    <text evidence="11">The sequence shown here is derived from an EMBL/GenBank/DDBJ whole genome shotgun (WGS) entry which is preliminary data.</text>
</comment>
<reference evidence="11 12" key="1">
    <citation type="submission" date="2017-10" db="EMBL/GenBank/DDBJ databases">
        <title>Genomics of the genus Arcobacter.</title>
        <authorList>
            <person name="Perez-Cataluna A."/>
            <person name="Figueras M.J."/>
        </authorList>
    </citation>
    <scope>NUCLEOTIDE SEQUENCE [LARGE SCALE GENOMIC DNA]</scope>
    <source>
        <strain evidence="11 12">CECT 9230</strain>
    </source>
</reference>
<evidence type="ECO:0000256" key="9">
    <source>
        <dbReference type="ARBA" id="ARBA00038276"/>
    </source>
</evidence>
<dbReference type="Pfam" id="PF01909">
    <property type="entry name" value="NTP_transf_2"/>
    <property type="match status" value="1"/>
</dbReference>
<dbReference type="Gene3D" id="3.30.460.10">
    <property type="entry name" value="Beta Polymerase, domain 2"/>
    <property type="match status" value="1"/>
</dbReference>
<feature type="domain" description="Polymerase nucleotidyl transferase" evidence="10">
    <location>
        <begin position="30"/>
        <end position="101"/>
    </location>
</feature>
<keyword evidence="5" id="KW-0479">Metal-binding</keyword>
<keyword evidence="4" id="KW-0548">Nucleotidyltransferase</keyword>
<evidence type="ECO:0000313" key="11">
    <source>
        <dbReference type="EMBL" id="RBQ29195.1"/>
    </source>
</evidence>
<evidence type="ECO:0000256" key="2">
    <source>
        <dbReference type="ARBA" id="ARBA00022649"/>
    </source>
</evidence>
<sequence>MQSIGAFMDKDQVLNYLKNHKQYIFNTFGLNKIGLFGSFARNENKDSSDIDILFEVEKDKKFSMFQYLKLNKYLEDNLKIKVDLVREAAIKDDMKPYIRKDLIYV</sequence>
<comment type="cofactor">
    <cofactor evidence="1">
        <name>Mg(2+)</name>
        <dbReference type="ChEBI" id="CHEBI:18420"/>
    </cofactor>
</comment>
<protein>
    <submittedName>
        <fullName evidence="11">Nucleotidyltransferase</fullName>
    </submittedName>
</protein>
<proteinExistence type="inferred from homology"/>
<dbReference type="SUPFAM" id="SSF81301">
    <property type="entry name" value="Nucleotidyltransferase"/>
    <property type="match status" value="1"/>
</dbReference>
<evidence type="ECO:0000259" key="10">
    <source>
        <dbReference type="Pfam" id="PF01909"/>
    </source>
</evidence>
<dbReference type="InterPro" id="IPR002934">
    <property type="entry name" value="Polymerase_NTP_transf_dom"/>
</dbReference>
<comment type="similarity">
    <text evidence="9">Belongs to the MntA antitoxin family.</text>
</comment>
<keyword evidence="2" id="KW-1277">Toxin-antitoxin system</keyword>
<evidence type="ECO:0000313" key="12">
    <source>
        <dbReference type="Proteomes" id="UP000252669"/>
    </source>
</evidence>
<evidence type="ECO:0000256" key="7">
    <source>
        <dbReference type="ARBA" id="ARBA00022840"/>
    </source>
</evidence>
<dbReference type="InterPro" id="IPR043519">
    <property type="entry name" value="NT_sf"/>
</dbReference>
<dbReference type="EMBL" id="PDKB01000007">
    <property type="protein sequence ID" value="RBQ29195.1"/>
    <property type="molecule type" value="Genomic_DNA"/>
</dbReference>
<evidence type="ECO:0000256" key="4">
    <source>
        <dbReference type="ARBA" id="ARBA00022695"/>
    </source>
</evidence>
<evidence type="ECO:0000256" key="8">
    <source>
        <dbReference type="ARBA" id="ARBA00022842"/>
    </source>
</evidence>
<keyword evidence="6" id="KW-0547">Nucleotide-binding</keyword>
<keyword evidence="8" id="KW-0460">Magnesium</keyword>
<dbReference type="Proteomes" id="UP000252669">
    <property type="component" value="Unassembled WGS sequence"/>
</dbReference>
<dbReference type="GO" id="GO:0005524">
    <property type="term" value="F:ATP binding"/>
    <property type="evidence" value="ECO:0007669"/>
    <property type="project" value="UniProtKB-KW"/>
</dbReference>
<evidence type="ECO:0000256" key="3">
    <source>
        <dbReference type="ARBA" id="ARBA00022679"/>
    </source>
</evidence>
<evidence type="ECO:0000256" key="1">
    <source>
        <dbReference type="ARBA" id="ARBA00001946"/>
    </source>
</evidence>
<name>A0A366MSH8_9BACT</name>
<evidence type="ECO:0000256" key="5">
    <source>
        <dbReference type="ARBA" id="ARBA00022723"/>
    </source>
</evidence>
<gene>
    <name evidence="11" type="ORF">CRU91_05025</name>
</gene>